<dbReference type="AlphaFoldDB" id="A0A379AIK8"/>
<dbReference type="Proteomes" id="UP000254640">
    <property type="component" value="Unassembled WGS sequence"/>
</dbReference>
<keyword evidence="1" id="KW-0808">Transferase</keyword>
<reference evidence="1 2" key="1">
    <citation type="submission" date="2018-06" db="EMBL/GenBank/DDBJ databases">
        <authorList>
            <consortium name="Pathogen Informatics"/>
            <person name="Doyle S."/>
        </authorList>
    </citation>
    <scope>NUCLEOTIDE SEQUENCE [LARGE SCALE GENOMIC DNA]</scope>
    <source>
        <strain evidence="1 2">NCTC9381</strain>
    </source>
</reference>
<dbReference type="Gene3D" id="3.30.870.10">
    <property type="entry name" value="Endonuclease Chain A"/>
    <property type="match status" value="1"/>
</dbReference>
<organism evidence="1 2">
    <name type="scientific">Enterobacter agglomerans</name>
    <name type="common">Erwinia herbicola</name>
    <name type="synonym">Pantoea agglomerans</name>
    <dbReference type="NCBI Taxonomy" id="549"/>
    <lineage>
        <taxon>Bacteria</taxon>
        <taxon>Pseudomonadati</taxon>
        <taxon>Pseudomonadota</taxon>
        <taxon>Gammaproteobacteria</taxon>
        <taxon>Enterobacterales</taxon>
        <taxon>Erwiniaceae</taxon>
        <taxon>Pantoea</taxon>
        <taxon>Pantoea agglomerans group</taxon>
    </lineage>
</organism>
<dbReference type="EC" id="2.7.8.-" evidence="1"/>
<keyword evidence="2" id="KW-1185">Reference proteome</keyword>
<dbReference type="EMBL" id="UGSO01000001">
    <property type="protein sequence ID" value="SUB17763.1"/>
    <property type="molecule type" value="Genomic_DNA"/>
</dbReference>
<gene>
    <name evidence="1" type="primary">ybhO_3</name>
    <name evidence="1" type="ORF">NCTC9381_03693</name>
</gene>
<dbReference type="GO" id="GO:0016740">
    <property type="term" value="F:transferase activity"/>
    <property type="evidence" value="ECO:0007669"/>
    <property type="project" value="UniProtKB-KW"/>
</dbReference>
<name>A0A379AIK8_ENTAG</name>
<evidence type="ECO:0000313" key="2">
    <source>
        <dbReference type="Proteomes" id="UP000254640"/>
    </source>
</evidence>
<proteinExistence type="predicted"/>
<sequence>MVAFVGGINFSAEHNTDYGPEAKQDYAVQVKGPVVGDIARYLQQAIGSEQNTRRWWGIALSSSGGQRHARRCSGALCLSR</sequence>
<protein>
    <submittedName>
        <fullName evidence="1">Cardiolipin synthase YbhO</fullName>
        <ecNumber evidence="1">2.7.8.-</ecNumber>
    </submittedName>
</protein>
<evidence type="ECO:0000313" key="1">
    <source>
        <dbReference type="EMBL" id="SUB17763.1"/>
    </source>
</evidence>
<accession>A0A379AIK8</accession>